<protein>
    <submittedName>
        <fullName evidence="1">Uncharacterized protein</fullName>
    </submittedName>
</protein>
<proteinExistence type="predicted"/>
<sequence length="91" mass="10801">MKQQHMNLMDMMEESDFKIWVYELLIQEVMIAKAESLTKEVCDEQRLLLCQASKTKYLIKQQVKDVEAFRQNRGSIIQTLEFVIQQLESIC</sequence>
<dbReference type="EMBL" id="KK852412">
    <property type="protein sequence ID" value="KDR24441.1"/>
    <property type="molecule type" value="Genomic_DNA"/>
</dbReference>
<keyword evidence="2" id="KW-1185">Reference proteome</keyword>
<dbReference type="AlphaFoldDB" id="A0A067RKP0"/>
<gene>
    <name evidence="1" type="ORF">L798_06508</name>
</gene>
<name>A0A067RKP0_ZOONE</name>
<reference evidence="1 2" key="1">
    <citation type="journal article" date="2014" name="Nat. Commun.">
        <title>Molecular traces of alternative social organization in a termite genome.</title>
        <authorList>
            <person name="Terrapon N."/>
            <person name="Li C."/>
            <person name="Robertson H.M."/>
            <person name="Ji L."/>
            <person name="Meng X."/>
            <person name="Booth W."/>
            <person name="Chen Z."/>
            <person name="Childers C.P."/>
            <person name="Glastad K.M."/>
            <person name="Gokhale K."/>
            <person name="Gowin J."/>
            <person name="Gronenberg W."/>
            <person name="Hermansen R.A."/>
            <person name="Hu H."/>
            <person name="Hunt B.G."/>
            <person name="Huylmans A.K."/>
            <person name="Khalil S.M."/>
            <person name="Mitchell R.D."/>
            <person name="Munoz-Torres M.C."/>
            <person name="Mustard J.A."/>
            <person name="Pan H."/>
            <person name="Reese J.T."/>
            <person name="Scharf M.E."/>
            <person name="Sun F."/>
            <person name="Vogel H."/>
            <person name="Xiao J."/>
            <person name="Yang W."/>
            <person name="Yang Z."/>
            <person name="Yang Z."/>
            <person name="Zhou J."/>
            <person name="Zhu J."/>
            <person name="Brent C.S."/>
            <person name="Elsik C.G."/>
            <person name="Goodisman M.A."/>
            <person name="Liberles D.A."/>
            <person name="Roe R.M."/>
            <person name="Vargo E.L."/>
            <person name="Vilcinskas A."/>
            <person name="Wang J."/>
            <person name="Bornberg-Bauer E."/>
            <person name="Korb J."/>
            <person name="Zhang G."/>
            <person name="Liebig J."/>
        </authorList>
    </citation>
    <scope>NUCLEOTIDE SEQUENCE [LARGE SCALE GENOMIC DNA]</scope>
    <source>
        <tissue evidence="1">Whole organism</tissue>
    </source>
</reference>
<evidence type="ECO:0000313" key="2">
    <source>
        <dbReference type="Proteomes" id="UP000027135"/>
    </source>
</evidence>
<evidence type="ECO:0000313" key="1">
    <source>
        <dbReference type="EMBL" id="KDR24441.1"/>
    </source>
</evidence>
<dbReference type="Proteomes" id="UP000027135">
    <property type="component" value="Unassembled WGS sequence"/>
</dbReference>
<dbReference type="InParanoid" id="A0A067RKP0"/>
<organism evidence="1 2">
    <name type="scientific">Zootermopsis nevadensis</name>
    <name type="common">Dampwood termite</name>
    <dbReference type="NCBI Taxonomy" id="136037"/>
    <lineage>
        <taxon>Eukaryota</taxon>
        <taxon>Metazoa</taxon>
        <taxon>Ecdysozoa</taxon>
        <taxon>Arthropoda</taxon>
        <taxon>Hexapoda</taxon>
        <taxon>Insecta</taxon>
        <taxon>Pterygota</taxon>
        <taxon>Neoptera</taxon>
        <taxon>Polyneoptera</taxon>
        <taxon>Dictyoptera</taxon>
        <taxon>Blattodea</taxon>
        <taxon>Blattoidea</taxon>
        <taxon>Termitoidae</taxon>
        <taxon>Termopsidae</taxon>
        <taxon>Zootermopsis</taxon>
    </lineage>
</organism>
<accession>A0A067RKP0</accession>